<keyword evidence="2" id="KW-1185">Reference proteome</keyword>
<sequence>MKIRTARAIRETLGGLLVPLGFCLEGRWPLWTWERQIEGQAEKVELLVETSRAGGGALAEREAEETQALENVRIRRMNVNFAVRRTEAGIDRWMNRPMEEWFEYEDENSLERQLQACVWRIESEVLPWMKTMRTRAH</sequence>
<proteinExistence type="predicted"/>
<name>A0ABX0F4I0_9BACL</name>
<comment type="caution">
    <text evidence="1">The sequence shown here is derived from an EMBL/GenBank/DDBJ whole genome shotgun (WGS) entry which is preliminary data.</text>
</comment>
<evidence type="ECO:0000313" key="1">
    <source>
        <dbReference type="EMBL" id="NGZ75878.1"/>
    </source>
</evidence>
<dbReference type="Proteomes" id="UP000800303">
    <property type="component" value="Unassembled WGS sequence"/>
</dbReference>
<gene>
    <name evidence="1" type="ORF">GYN08_11145</name>
</gene>
<reference evidence="1 2" key="1">
    <citation type="submission" date="2020-01" db="EMBL/GenBank/DDBJ databases">
        <title>Polyphasic characterisation and genomic insights into a novel alkali tolerant bacterium VR-M41.</title>
        <authorList>
            <person name="Vemuluri V.R."/>
        </authorList>
    </citation>
    <scope>NUCLEOTIDE SEQUENCE [LARGE SCALE GENOMIC DNA]</scope>
    <source>
        <strain evidence="1 2">VR-M41</strain>
    </source>
</reference>
<accession>A0ABX0F4I0</accession>
<evidence type="ECO:0000313" key="2">
    <source>
        <dbReference type="Proteomes" id="UP000800303"/>
    </source>
</evidence>
<organism evidence="1 2">
    <name type="scientific">Saccharibacillus alkalitolerans</name>
    <dbReference type="NCBI Taxonomy" id="2705290"/>
    <lineage>
        <taxon>Bacteria</taxon>
        <taxon>Bacillati</taxon>
        <taxon>Bacillota</taxon>
        <taxon>Bacilli</taxon>
        <taxon>Bacillales</taxon>
        <taxon>Paenibacillaceae</taxon>
        <taxon>Saccharibacillus</taxon>
    </lineage>
</organism>
<protein>
    <submittedName>
        <fullName evidence="1">Uncharacterized protein</fullName>
    </submittedName>
</protein>
<dbReference type="RefSeq" id="WP_166274276.1">
    <property type="nucleotide sequence ID" value="NZ_JAAFGS010000003.1"/>
</dbReference>
<dbReference type="EMBL" id="JAAFGS010000003">
    <property type="protein sequence ID" value="NGZ75878.1"/>
    <property type="molecule type" value="Genomic_DNA"/>
</dbReference>